<dbReference type="PROSITE" id="PS00584">
    <property type="entry name" value="PFKB_KINASES_2"/>
    <property type="match status" value="1"/>
</dbReference>
<evidence type="ECO:0000256" key="3">
    <source>
        <dbReference type="ARBA" id="ARBA00022741"/>
    </source>
</evidence>
<evidence type="ECO:0000256" key="1">
    <source>
        <dbReference type="ARBA" id="ARBA00010688"/>
    </source>
</evidence>
<dbReference type="Gene3D" id="3.40.1190.20">
    <property type="match status" value="1"/>
</dbReference>
<name>A0ABU1IRM7_9BACL</name>
<evidence type="ECO:0000256" key="4">
    <source>
        <dbReference type="ARBA" id="ARBA00022777"/>
    </source>
</evidence>
<dbReference type="EC" id="2.7.1.4" evidence="8"/>
<dbReference type="GO" id="GO:0008865">
    <property type="term" value="F:fructokinase activity"/>
    <property type="evidence" value="ECO:0007669"/>
    <property type="project" value="UniProtKB-EC"/>
</dbReference>
<proteinExistence type="inferred from homology"/>
<evidence type="ECO:0000256" key="2">
    <source>
        <dbReference type="ARBA" id="ARBA00022679"/>
    </source>
</evidence>
<comment type="caution">
    <text evidence="8">The sequence shown here is derived from an EMBL/GenBank/DDBJ whole genome shotgun (WGS) entry which is preliminary data.</text>
</comment>
<feature type="domain" description="Carbohydrate kinase PfkB" evidence="7">
    <location>
        <begin position="5"/>
        <end position="314"/>
    </location>
</feature>
<dbReference type="PANTHER" id="PTHR43085:SF1">
    <property type="entry name" value="PSEUDOURIDINE KINASE-RELATED"/>
    <property type="match status" value="1"/>
</dbReference>
<dbReference type="Pfam" id="PF00294">
    <property type="entry name" value="PfkB"/>
    <property type="match status" value="1"/>
</dbReference>
<sequence>MIPLFTLGEALIDFIPTDRDVPLTEAATFSRQAGGAPANVAAQAARLGGDARFIGKIGNDSFGDFLIRVLKDSGVDTTHVLQTGEARTSLAFVSQVEEDENPFTFYRDPAADQLLQPEEVPGESLTNPGIFHFCSVSLSSDPVRSATRRAVDTARRHGLLISFDPNIRPPLWPSLDAAKAEIRSLLPSAHLVKVSRSELMELMDTRSDDVEAIGRRFLEQYENQLLIFTLGSQGCLFVTSEGTGMVQAPAAHSVDPTGAGDSLAGAMLFRLSEQNVTPQKLAQWCNQHSWVEENLRFAVRIATHSTTGYGAIASYAGKADLARLGLE</sequence>
<dbReference type="PANTHER" id="PTHR43085">
    <property type="entry name" value="HEXOKINASE FAMILY MEMBER"/>
    <property type="match status" value="1"/>
</dbReference>
<evidence type="ECO:0000259" key="7">
    <source>
        <dbReference type="Pfam" id="PF00294"/>
    </source>
</evidence>
<accession>A0ABU1IRM7</accession>
<keyword evidence="5" id="KW-0067">ATP-binding</keyword>
<protein>
    <submittedName>
        <fullName evidence="8">Fructokinase</fullName>
        <ecNumber evidence="8">2.7.1.4</ecNumber>
    </submittedName>
</protein>
<comment type="similarity">
    <text evidence="1 6">Belongs to the carbohydrate kinase PfkB family.</text>
</comment>
<dbReference type="InterPro" id="IPR002139">
    <property type="entry name" value="Ribo/fructo_kinase"/>
</dbReference>
<keyword evidence="2 6" id="KW-0808">Transferase</keyword>
<gene>
    <name evidence="8" type="ORF">JOE21_003465</name>
</gene>
<dbReference type="PRINTS" id="PR00990">
    <property type="entry name" value="RIBOKINASE"/>
</dbReference>
<dbReference type="SUPFAM" id="SSF53613">
    <property type="entry name" value="Ribokinase-like"/>
    <property type="match status" value="1"/>
</dbReference>
<dbReference type="InterPro" id="IPR002173">
    <property type="entry name" value="Carboh/pur_kinase_PfkB_CS"/>
</dbReference>
<dbReference type="InterPro" id="IPR050306">
    <property type="entry name" value="PfkB_Carbo_kinase"/>
</dbReference>
<dbReference type="InterPro" id="IPR011611">
    <property type="entry name" value="PfkB_dom"/>
</dbReference>
<evidence type="ECO:0000313" key="9">
    <source>
        <dbReference type="Proteomes" id="UP001185012"/>
    </source>
</evidence>
<dbReference type="EMBL" id="JAVDQG010000009">
    <property type="protein sequence ID" value="MDR6227450.1"/>
    <property type="molecule type" value="Genomic_DNA"/>
</dbReference>
<evidence type="ECO:0000256" key="6">
    <source>
        <dbReference type="RuleBase" id="RU003704"/>
    </source>
</evidence>
<dbReference type="InterPro" id="IPR029056">
    <property type="entry name" value="Ribokinase-like"/>
</dbReference>
<reference evidence="8 9" key="1">
    <citation type="submission" date="2023-07" db="EMBL/GenBank/DDBJ databases">
        <title>Genomic Encyclopedia of Type Strains, Phase IV (KMG-IV): sequencing the most valuable type-strain genomes for metagenomic binning, comparative biology and taxonomic classification.</title>
        <authorList>
            <person name="Goeker M."/>
        </authorList>
    </citation>
    <scope>NUCLEOTIDE SEQUENCE [LARGE SCALE GENOMIC DNA]</scope>
    <source>
        <strain evidence="8 9">DSM 45903</strain>
    </source>
</reference>
<keyword evidence="4 6" id="KW-0418">Kinase</keyword>
<dbReference type="CDD" id="cd01167">
    <property type="entry name" value="bac_FRK"/>
    <property type="match status" value="1"/>
</dbReference>
<dbReference type="Proteomes" id="UP001185012">
    <property type="component" value="Unassembled WGS sequence"/>
</dbReference>
<keyword evidence="9" id="KW-1185">Reference proteome</keyword>
<dbReference type="RefSeq" id="WP_309868488.1">
    <property type="nucleotide sequence ID" value="NZ_JAVDQG010000009.1"/>
</dbReference>
<keyword evidence="3" id="KW-0547">Nucleotide-binding</keyword>
<evidence type="ECO:0000313" key="8">
    <source>
        <dbReference type="EMBL" id="MDR6227450.1"/>
    </source>
</evidence>
<organism evidence="8 9">
    <name type="scientific">Desmospora profundinema</name>
    <dbReference type="NCBI Taxonomy" id="1571184"/>
    <lineage>
        <taxon>Bacteria</taxon>
        <taxon>Bacillati</taxon>
        <taxon>Bacillota</taxon>
        <taxon>Bacilli</taxon>
        <taxon>Bacillales</taxon>
        <taxon>Thermoactinomycetaceae</taxon>
        <taxon>Desmospora</taxon>
    </lineage>
</organism>
<evidence type="ECO:0000256" key="5">
    <source>
        <dbReference type="ARBA" id="ARBA00022840"/>
    </source>
</evidence>